<evidence type="ECO:0000313" key="1">
    <source>
        <dbReference type="EMBL" id="BCG25632.1"/>
    </source>
</evidence>
<protein>
    <submittedName>
        <fullName evidence="1">Uncharacterized protein</fullName>
    </submittedName>
</protein>
<reference evidence="1 3" key="1">
    <citation type="submission" date="2020-05" db="EMBL/GenBank/DDBJ databases">
        <title>Characterization of novel class B3 metallo-beta-lactamase from novel Pseudomonas species.</title>
        <authorList>
            <person name="Yamada K."/>
            <person name="Aoki K."/>
            <person name="Ishii Y."/>
        </authorList>
    </citation>
    <scope>NUCLEOTIDE SEQUENCE [LARGE SCALE GENOMIC DNA]</scope>
    <source>
        <strain evidence="1 3">TUM18999</strain>
        <strain evidence="2 4">TUM20286</strain>
    </source>
</reference>
<accession>A0A6J4E721</accession>
<dbReference type="EMBL" id="BQKM01000026">
    <property type="protein sequence ID" value="GJN56128.1"/>
    <property type="molecule type" value="Genomic_DNA"/>
</dbReference>
<evidence type="ECO:0000313" key="2">
    <source>
        <dbReference type="EMBL" id="GJN56128.1"/>
    </source>
</evidence>
<proteinExistence type="predicted"/>
<gene>
    <name evidence="1" type="ORF">TUM18999_38230</name>
    <name evidence="2" type="ORF">TUM20286_58800</name>
</gene>
<evidence type="ECO:0000313" key="3">
    <source>
        <dbReference type="Proteomes" id="UP000509383"/>
    </source>
</evidence>
<organism evidence="1 3">
    <name type="scientific">Pseudomonas tohonis</name>
    <dbReference type="NCBI Taxonomy" id="2725477"/>
    <lineage>
        <taxon>Bacteria</taxon>
        <taxon>Pseudomonadati</taxon>
        <taxon>Pseudomonadota</taxon>
        <taxon>Gammaproteobacteria</taxon>
        <taxon>Pseudomonadales</taxon>
        <taxon>Pseudomonadaceae</taxon>
        <taxon>Pseudomonas</taxon>
    </lineage>
</organism>
<sequence length="205" mass="21858">MVDHVNAVSGLRWQPYRGESVRNCAACTAAGAVNLTVGHSSISSSHVAQARNTGDCQTTMGPDTKAQAIAIADYVAVNTGRKALHSGDSLDRTEAEAWMRGQPEKTVFAVLASGFVPHDSENKCHWLNAILAGGTLRYFDFQTMRPSRLGGDFVGSRNPSTSTAPFVGVITQSQNDANHWQMHSAQQPGSFDGSVKLTVIAFPPA</sequence>
<dbReference type="Proteomes" id="UP000509383">
    <property type="component" value="Chromosome"/>
</dbReference>
<dbReference type="AlphaFoldDB" id="A0A6J4E721"/>
<dbReference type="KEGG" id="ptw:TUM18999_38230"/>
<dbReference type="RefSeq" id="WP_173179376.1">
    <property type="nucleotide sequence ID" value="NZ_AP023189.1"/>
</dbReference>
<name>A0A6J4E721_9PSED</name>
<dbReference type="Proteomes" id="UP001054892">
    <property type="component" value="Unassembled WGS sequence"/>
</dbReference>
<keyword evidence="4" id="KW-1185">Reference proteome</keyword>
<evidence type="ECO:0000313" key="4">
    <source>
        <dbReference type="Proteomes" id="UP001054892"/>
    </source>
</evidence>
<dbReference type="EMBL" id="AP023189">
    <property type="protein sequence ID" value="BCG25632.1"/>
    <property type="molecule type" value="Genomic_DNA"/>
</dbReference>